<dbReference type="Pfam" id="PF01633">
    <property type="entry name" value="Choline_kinase"/>
    <property type="match status" value="1"/>
</dbReference>
<protein>
    <recommendedName>
        <fullName evidence="7">Choline kinase alpha</fullName>
    </recommendedName>
</protein>
<dbReference type="GO" id="GO:0004305">
    <property type="term" value="F:ethanolamine kinase activity"/>
    <property type="evidence" value="ECO:0007669"/>
    <property type="project" value="TreeGrafter"/>
</dbReference>
<evidence type="ECO:0000256" key="4">
    <source>
        <dbReference type="SAM" id="Phobius"/>
    </source>
</evidence>
<comment type="caution">
    <text evidence="5">The sequence shown here is derived from an EMBL/GenBank/DDBJ whole genome shotgun (WGS) entry which is preliminary data.</text>
</comment>
<feature type="transmembrane region" description="Helical" evidence="4">
    <location>
        <begin position="7"/>
        <end position="34"/>
    </location>
</feature>
<gene>
    <name evidence="5" type="ORF">O3M35_007787</name>
</gene>
<comment type="similarity">
    <text evidence="3">Belongs to the choline/ethanolamine kinase family.</text>
</comment>
<keyword evidence="2" id="KW-1208">Phospholipid metabolism</keyword>
<dbReference type="Proteomes" id="UP001461498">
    <property type="component" value="Unassembled WGS sequence"/>
</dbReference>
<dbReference type="SUPFAM" id="SSF56112">
    <property type="entry name" value="Protein kinase-like (PK-like)"/>
    <property type="match status" value="1"/>
</dbReference>
<name>A0AAW1DD57_9HEMI</name>
<keyword evidence="4" id="KW-0812">Transmembrane</keyword>
<dbReference type="Gene3D" id="3.30.200.20">
    <property type="entry name" value="Phosphorylase Kinase, domain 1"/>
    <property type="match status" value="1"/>
</dbReference>
<evidence type="ECO:0000313" key="5">
    <source>
        <dbReference type="EMBL" id="KAK9508040.1"/>
    </source>
</evidence>
<keyword evidence="4" id="KW-0472">Membrane</keyword>
<dbReference type="GO" id="GO:0004103">
    <property type="term" value="F:choline kinase activity"/>
    <property type="evidence" value="ECO:0007669"/>
    <property type="project" value="TreeGrafter"/>
</dbReference>
<keyword evidence="4" id="KW-1133">Transmembrane helix</keyword>
<evidence type="ECO:0000256" key="3">
    <source>
        <dbReference type="ARBA" id="ARBA00038211"/>
    </source>
</evidence>
<dbReference type="GO" id="GO:0005737">
    <property type="term" value="C:cytoplasm"/>
    <property type="evidence" value="ECO:0007669"/>
    <property type="project" value="TreeGrafter"/>
</dbReference>
<keyword evidence="6" id="KW-1185">Reference proteome</keyword>
<proteinExistence type="inferred from homology"/>
<evidence type="ECO:0000256" key="1">
    <source>
        <dbReference type="ARBA" id="ARBA00023209"/>
    </source>
</evidence>
<dbReference type="AlphaFoldDB" id="A0AAW1DD57"/>
<accession>A0AAW1DD57</accession>
<dbReference type="Gene3D" id="3.90.1200.10">
    <property type="match status" value="1"/>
</dbReference>
<dbReference type="PANTHER" id="PTHR22603">
    <property type="entry name" value="CHOLINE/ETHANOALAMINE KINASE"/>
    <property type="match status" value="1"/>
</dbReference>
<dbReference type="InterPro" id="IPR011009">
    <property type="entry name" value="Kinase-like_dom_sf"/>
</dbReference>
<keyword evidence="1" id="KW-0594">Phospholipid biosynthesis</keyword>
<evidence type="ECO:0000256" key="2">
    <source>
        <dbReference type="ARBA" id="ARBA00023264"/>
    </source>
</evidence>
<reference evidence="5 6" key="1">
    <citation type="submission" date="2022-12" db="EMBL/GenBank/DDBJ databases">
        <title>Chromosome-level genome assembly of true bugs.</title>
        <authorList>
            <person name="Ma L."/>
            <person name="Li H."/>
        </authorList>
    </citation>
    <scope>NUCLEOTIDE SEQUENCE [LARGE SCALE GENOMIC DNA]</scope>
    <source>
        <strain evidence="5">Lab_2022b</strain>
    </source>
</reference>
<evidence type="ECO:0008006" key="7">
    <source>
        <dbReference type="Google" id="ProtNLM"/>
    </source>
</evidence>
<sequence>MNFASNVLYFYYFILYFWLLFVKFSGGLSNLLYYCALPDSLQTTGTEPKRLLLRLYGNVNSAKAIENLITESVIFALLSETQRGPRLFGVFSGGRLEEFIEARALKTKELTNPVMSALIADKMAQIHSMDVPLNKQPIWLWQTMKGWIYQIEEIMSTGTVSESSKDMMEFIKRLELSKEYNWLKEYLISFKSPVVFCHNDLQEGAENQLPNNLTSDSLVIIDFEYCSYNYRAFDFANHFCEWLYDYSNQSAPYFWCVKSNWPTDEKKAHFIKSYLKSLAAHPEYKKHEEDSLERIMNEVNAFMLASHFFWGLWSVINSTTSEITFDYWSYGKSRFESYYAHKKELMEKAKSN</sequence>
<dbReference type="EMBL" id="JAPXFL010000004">
    <property type="protein sequence ID" value="KAK9508040.1"/>
    <property type="molecule type" value="Genomic_DNA"/>
</dbReference>
<organism evidence="5 6">
    <name type="scientific">Rhynocoris fuscipes</name>
    <dbReference type="NCBI Taxonomy" id="488301"/>
    <lineage>
        <taxon>Eukaryota</taxon>
        <taxon>Metazoa</taxon>
        <taxon>Ecdysozoa</taxon>
        <taxon>Arthropoda</taxon>
        <taxon>Hexapoda</taxon>
        <taxon>Insecta</taxon>
        <taxon>Pterygota</taxon>
        <taxon>Neoptera</taxon>
        <taxon>Paraneoptera</taxon>
        <taxon>Hemiptera</taxon>
        <taxon>Heteroptera</taxon>
        <taxon>Panheteroptera</taxon>
        <taxon>Cimicomorpha</taxon>
        <taxon>Reduviidae</taxon>
        <taxon>Harpactorinae</taxon>
        <taxon>Harpactorini</taxon>
        <taxon>Rhynocoris</taxon>
    </lineage>
</organism>
<dbReference type="PANTHER" id="PTHR22603:SF93">
    <property type="entry name" value="RE24176P"/>
    <property type="match status" value="1"/>
</dbReference>
<evidence type="ECO:0000313" key="6">
    <source>
        <dbReference type="Proteomes" id="UP001461498"/>
    </source>
</evidence>
<keyword evidence="1" id="KW-0443">Lipid metabolism</keyword>
<dbReference type="GO" id="GO:0006646">
    <property type="term" value="P:phosphatidylethanolamine biosynthetic process"/>
    <property type="evidence" value="ECO:0007669"/>
    <property type="project" value="TreeGrafter"/>
</dbReference>
<keyword evidence="1" id="KW-0444">Lipid biosynthesis</keyword>